<feature type="region of interest" description="Disordered" evidence="7">
    <location>
        <begin position="393"/>
        <end position="413"/>
    </location>
</feature>
<evidence type="ECO:0000256" key="3">
    <source>
        <dbReference type="ARBA" id="ARBA00023125"/>
    </source>
</evidence>
<dbReference type="AlphaFoldDB" id="A0A915B466"/>
<dbReference type="PROSITE" id="PS50152">
    <property type="entry name" value="25A_SYNTH_3"/>
    <property type="match status" value="1"/>
</dbReference>
<dbReference type="Pfam" id="PF07528">
    <property type="entry name" value="DZF_N"/>
    <property type="match status" value="1"/>
</dbReference>
<sequence length="413" mass="45731">VLVREMRGRGGWRRGGGPGPMFHGGPGPYPPPPAGPVYACWPAPFDLNLCEASFPRAKEFDDSDLAQAISKRHQEIMPTSAEQTAVVNLVNKVKAALQKIASTPDQNASITLEEYREVGSFRKDTMLAGHNVADIVVVFRSLPTFEAVSALGQKIVEDLKANDKEGSITADIAFTRPPSRVYSCLSRDFGCEITGPKASIRILVTTLPSNAKHLDPDLHLKETIMMAHMAALRHARWFEENASTPTIRSLIRIMKDIRNRFEQLTPLSVWIIERLSHYAVMNTTSQKPLTVSQAFRRFFQLIAAGFLLPTSIAVGDPCERNRRIHQSLTYEQMDQLCSAAQTLLRIICHGGYKHVLGLETSKSGLVTEVTFWGDVIVTPLKAAYTEKALEPMYEDDPKSKASTDKADGMDTHS</sequence>
<evidence type="ECO:0000256" key="4">
    <source>
        <dbReference type="ARBA" id="ARBA00023159"/>
    </source>
</evidence>
<dbReference type="GO" id="GO:0045893">
    <property type="term" value="P:positive regulation of DNA-templated transcription"/>
    <property type="evidence" value="ECO:0007669"/>
    <property type="project" value="TreeGrafter"/>
</dbReference>
<dbReference type="Gene3D" id="1.10.1410.40">
    <property type="match status" value="1"/>
</dbReference>
<evidence type="ECO:0000313" key="9">
    <source>
        <dbReference type="Proteomes" id="UP000887569"/>
    </source>
</evidence>
<dbReference type="Pfam" id="PF20965">
    <property type="entry name" value="DZF_C"/>
    <property type="match status" value="1"/>
</dbReference>
<dbReference type="InterPro" id="IPR043519">
    <property type="entry name" value="NT_sf"/>
</dbReference>
<dbReference type="InterPro" id="IPR006561">
    <property type="entry name" value="DZF_dom"/>
</dbReference>
<feature type="compositionally biased region" description="Basic and acidic residues" evidence="7">
    <location>
        <begin position="395"/>
        <end position="413"/>
    </location>
</feature>
<dbReference type="GO" id="GO:0003725">
    <property type="term" value="F:double-stranded RNA binding"/>
    <property type="evidence" value="ECO:0007669"/>
    <property type="project" value="TreeGrafter"/>
</dbReference>
<proteinExistence type="predicted"/>
<dbReference type="Proteomes" id="UP000887569">
    <property type="component" value="Unplaced"/>
</dbReference>
<organism evidence="9 10">
    <name type="scientific">Parascaris univalens</name>
    <name type="common">Nematode worm</name>
    <dbReference type="NCBI Taxonomy" id="6257"/>
    <lineage>
        <taxon>Eukaryota</taxon>
        <taxon>Metazoa</taxon>
        <taxon>Ecdysozoa</taxon>
        <taxon>Nematoda</taxon>
        <taxon>Chromadorea</taxon>
        <taxon>Rhabditida</taxon>
        <taxon>Spirurina</taxon>
        <taxon>Ascaridomorpha</taxon>
        <taxon>Ascaridoidea</taxon>
        <taxon>Ascarididae</taxon>
        <taxon>Parascaris</taxon>
    </lineage>
</organism>
<evidence type="ECO:0000256" key="2">
    <source>
        <dbReference type="ARBA" id="ARBA00023015"/>
    </source>
</evidence>
<dbReference type="GO" id="GO:0071013">
    <property type="term" value="C:catalytic step 2 spliceosome"/>
    <property type="evidence" value="ECO:0007669"/>
    <property type="project" value="TreeGrafter"/>
</dbReference>
<accession>A0A915B466</accession>
<keyword evidence="6" id="KW-0539">Nucleus</keyword>
<reference evidence="10" key="1">
    <citation type="submission" date="2022-11" db="UniProtKB">
        <authorList>
            <consortium name="WormBaseParasite"/>
        </authorList>
    </citation>
    <scope>IDENTIFICATION</scope>
</reference>
<dbReference type="InterPro" id="IPR049401">
    <property type="entry name" value="DZF_dom_N"/>
</dbReference>
<evidence type="ECO:0000256" key="7">
    <source>
        <dbReference type="SAM" id="MobiDB-lite"/>
    </source>
</evidence>
<evidence type="ECO:0000256" key="5">
    <source>
        <dbReference type="ARBA" id="ARBA00023163"/>
    </source>
</evidence>
<name>A0A915B466_PARUN</name>
<dbReference type="SMART" id="SM00572">
    <property type="entry name" value="DZF"/>
    <property type="match status" value="1"/>
</dbReference>
<comment type="subcellular location">
    <subcellularLocation>
        <location evidence="1">Nucleus</location>
    </subcellularLocation>
</comment>
<feature type="region of interest" description="Disordered" evidence="7">
    <location>
        <begin position="1"/>
        <end position="25"/>
    </location>
</feature>
<keyword evidence="2" id="KW-0805">Transcription regulation</keyword>
<evidence type="ECO:0000256" key="1">
    <source>
        <dbReference type="ARBA" id="ARBA00004123"/>
    </source>
</evidence>
<evidence type="ECO:0000256" key="6">
    <source>
        <dbReference type="ARBA" id="ARBA00023242"/>
    </source>
</evidence>
<dbReference type="PANTHER" id="PTHR46447:SF1">
    <property type="entry name" value="INTERLEUKIN ENHANCER-BINDING FACTOR 2"/>
    <property type="match status" value="1"/>
</dbReference>
<dbReference type="InterPro" id="IPR052134">
    <property type="entry name" value="ILF2"/>
</dbReference>
<evidence type="ECO:0000313" key="10">
    <source>
        <dbReference type="WBParaSite" id="PgR026_g017_t01"/>
    </source>
</evidence>
<dbReference type="SUPFAM" id="SSF81301">
    <property type="entry name" value="Nucleotidyltransferase"/>
    <property type="match status" value="1"/>
</dbReference>
<dbReference type="InterPro" id="IPR049402">
    <property type="entry name" value="DZF_dom_C"/>
</dbReference>
<dbReference type="GO" id="GO:0003677">
    <property type="term" value="F:DNA binding"/>
    <property type="evidence" value="ECO:0007669"/>
    <property type="project" value="UniProtKB-KW"/>
</dbReference>
<evidence type="ECO:0000259" key="8">
    <source>
        <dbReference type="PROSITE" id="PS51703"/>
    </source>
</evidence>
<dbReference type="WBParaSite" id="PgR026_g017_t01">
    <property type="protein sequence ID" value="PgR026_g017_t01"/>
    <property type="gene ID" value="PgR026_g017"/>
</dbReference>
<protein>
    <submittedName>
        <fullName evidence="10">DZF domain-containing protein</fullName>
    </submittedName>
</protein>
<keyword evidence="3" id="KW-0238">DNA-binding</keyword>
<keyword evidence="5" id="KW-0804">Transcription</keyword>
<keyword evidence="9" id="KW-1185">Reference proteome</keyword>
<keyword evidence="4" id="KW-0010">Activator</keyword>
<dbReference type="Gene3D" id="3.30.460.10">
    <property type="entry name" value="Beta Polymerase, domain 2"/>
    <property type="match status" value="1"/>
</dbReference>
<dbReference type="PANTHER" id="PTHR46447">
    <property type="entry name" value="INTERLEUKIN ENHANCER-BINDING FACTOR"/>
    <property type="match status" value="1"/>
</dbReference>
<dbReference type="PROSITE" id="PS51703">
    <property type="entry name" value="DZF"/>
    <property type="match status" value="1"/>
</dbReference>
<feature type="domain" description="DZF" evidence="8">
    <location>
        <begin position="36"/>
        <end position="397"/>
    </location>
</feature>
<feature type="compositionally biased region" description="Gly residues" evidence="7">
    <location>
        <begin position="13"/>
        <end position="25"/>
    </location>
</feature>